<dbReference type="PROSITE" id="PS52004">
    <property type="entry name" value="KS3_2"/>
    <property type="match status" value="1"/>
</dbReference>
<dbReference type="InterPro" id="IPR036736">
    <property type="entry name" value="ACP-like_sf"/>
</dbReference>
<dbReference type="InterPro" id="IPR020806">
    <property type="entry name" value="PKS_PP-bd"/>
</dbReference>
<dbReference type="InterPro" id="IPR001227">
    <property type="entry name" value="Ac_transferase_dom_sf"/>
</dbReference>
<dbReference type="PROSITE" id="PS52019">
    <property type="entry name" value="PKS_MFAS_DH"/>
    <property type="match status" value="1"/>
</dbReference>
<evidence type="ECO:0000256" key="5">
    <source>
        <dbReference type="ARBA" id="ARBA00023002"/>
    </source>
</evidence>
<dbReference type="KEGG" id="pfy:PFICI_00294"/>
<feature type="active site" description="Proton donor; for dehydratase activity" evidence="7">
    <location>
        <position position="1147"/>
    </location>
</feature>
<dbReference type="eggNOG" id="KOG1202">
    <property type="taxonomic scope" value="Eukaryota"/>
</dbReference>
<evidence type="ECO:0000256" key="3">
    <source>
        <dbReference type="ARBA" id="ARBA00022603"/>
    </source>
</evidence>
<dbReference type="Gene3D" id="3.30.70.3290">
    <property type="match status" value="1"/>
</dbReference>
<dbReference type="SUPFAM" id="SSF47336">
    <property type="entry name" value="ACP-like"/>
    <property type="match status" value="1"/>
</dbReference>
<keyword evidence="5" id="KW-0560">Oxidoreductase</keyword>
<dbReference type="CDD" id="cd02440">
    <property type="entry name" value="AdoMet_MTases"/>
    <property type="match status" value="1"/>
</dbReference>
<gene>
    <name evidence="12" type="ORF">PFICI_00294</name>
</gene>
<dbReference type="Pfam" id="PF14765">
    <property type="entry name" value="PS-DH"/>
    <property type="match status" value="1"/>
</dbReference>
<proteinExistence type="predicted"/>
<organism evidence="12 13">
    <name type="scientific">Pestalotiopsis fici (strain W106-1 / CGMCC3.15140)</name>
    <dbReference type="NCBI Taxonomy" id="1229662"/>
    <lineage>
        <taxon>Eukaryota</taxon>
        <taxon>Fungi</taxon>
        <taxon>Dikarya</taxon>
        <taxon>Ascomycota</taxon>
        <taxon>Pezizomycotina</taxon>
        <taxon>Sordariomycetes</taxon>
        <taxon>Xylariomycetidae</taxon>
        <taxon>Amphisphaeriales</taxon>
        <taxon>Sporocadaceae</taxon>
        <taxon>Pestalotiopsis</taxon>
    </lineage>
</organism>
<dbReference type="Pfam" id="PF21089">
    <property type="entry name" value="PKS_DH_N"/>
    <property type="match status" value="1"/>
</dbReference>
<dbReference type="InterPro" id="IPR013217">
    <property type="entry name" value="Methyltransf_12"/>
</dbReference>
<dbReference type="Gene3D" id="3.40.366.10">
    <property type="entry name" value="Malonyl-Coenzyme A Acyl Carrier Protein, domain 2"/>
    <property type="match status" value="1"/>
</dbReference>
<dbReference type="PROSITE" id="PS00012">
    <property type="entry name" value="PHOSPHOPANTETHEINE"/>
    <property type="match status" value="1"/>
</dbReference>
<dbReference type="GO" id="GO:0044550">
    <property type="term" value="P:secondary metabolite biosynthetic process"/>
    <property type="evidence" value="ECO:0007669"/>
    <property type="project" value="TreeGrafter"/>
</dbReference>
<keyword evidence="4" id="KW-0808">Transferase</keyword>
<feature type="region of interest" description="Disordered" evidence="8">
    <location>
        <begin position="2486"/>
        <end position="2536"/>
    </location>
</feature>
<dbReference type="Gene3D" id="3.40.47.10">
    <property type="match status" value="1"/>
</dbReference>
<dbReference type="InterPro" id="IPR049552">
    <property type="entry name" value="PKS_DH_N"/>
</dbReference>
<dbReference type="SUPFAM" id="SSF53335">
    <property type="entry name" value="S-adenosyl-L-methionine-dependent methyltransferases"/>
    <property type="match status" value="1"/>
</dbReference>
<feature type="compositionally biased region" description="Polar residues" evidence="8">
    <location>
        <begin position="2513"/>
        <end position="2528"/>
    </location>
</feature>
<dbReference type="GO" id="GO:0031177">
    <property type="term" value="F:phosphopantetheine binding"/>
    <property type="evidence" value="ECO:0007669"/>
    <property type="project" value="InterPro"/>
</dbReference>
<dbReference type="SUPFAM" id="SSF52151">
    <property type="entry name" value="FabD/lysophospholipase-like"/>
    <property type="match status" value="1"/>
</dbReference>
<dbReference type="InterPro" id="IPR050091">
    <property type="entry name" value="PKS_NRPS_Biosynth_Enz"/>
</dbReference>
<dbReference type="Gene3D" id="3.40.50.720">
    <property type="entry name" value="NAD(P)-binding Rossmann-like Domain"/>
    <property type="match status" value="1"/>
</dbReference>
<dbReference type="SMART" id="SM00822">
    <property type="entry name" value="PKS_KR"/>
    <property type="match status" value="1"/>
</dbReference>
<keyword evidence="13" id="KW-1185">Reference proteome</keyword>
<keyword evidence="3" id="KW-0489">Methyltransferase</keyword>
<dbReference type="Pfam" id="PF00698">
    <property type="entry name" value="Acyl_transf_1"/>
    <property type="match status" value="1"/>
</dbReference>
<evidence type="ECO:0000256" key="7">
    <source>
        <dbReference type="PROSITE-ProRule" id="PRU01363"/>
    </source>
</evidence>
<dbReference type="SUPFAM" id="SSF53901">
    <property type="entry name" value="Thiolase-like"/>
    <property type="match status" value="1"/>
</dbReference>
<feature type="domain" description="PKS/mFAS DH" evidence="11">
    <location>
        <begin position="941"/>
        <end position="1238"/>
    </location>
</feature>
<dbReference type="InterPro" id="IPR018201">
    <property type="entry name" value="Ketoacyl_synth_AS"/>
</dbReference>
<keyword evidence="1" id="KW-0596">Phosphopantetheine</keyword>
<name>W3XMG0_PESFW</name>
<dbReference type="InterPro" id="IPR020807">
    <property type="entry name" value="PKS_DH"/>
</dbReference>
<evidence type="ECO:0000259" key="10">
    <source>
        <dbReference type="PROSITE" id="PS52004"/>
    </source>
</evidence>
<dbReference type="Gene3D" id="3.10.129.110">
    <property type="entry name" value="Polyketide synthase dehydratase"/>
    <property type="match status" value="1"/>
</dbReference>
<dbReference type="Gene3D" id="1.10.1200.10">
    <property type="entry name" value="ACP-like"/>
    <property type="match status" value="1"/>
</dbReference>
<feature type="compositionally biased region" description="Basic and acidic residues" evidence="8">
    <location>
        <begin position="2500"/>
        <end position="2512"/>
    </location>
</feature>
<evidence type="ECO:0000256" key="2">
    <source>
        <dbReference type="ARBA" id="ARBA00022553"/>
    </source>
</evidence>
<dbReference type="InterPro" id="IPR032821">
    <property type="entry name" value="PKS_assoc"/>
</dbReference>
<dbReference type="PANTHER" id="PTHR43775:SF20">
    <property type="entry name" value="HYBRID PKS-NRPS SYNTHETASE APDA"/>
    <property type="match status" value="1"/>
</dbReference>
<dbReference type="SUPFAM" id="SSF51735">
    <property type="entry name" value="NAD(P)-binding Rossmann-fold domains"/>
    <property type="match status" value="1"/>
</dbReference>
<dbReference type="InterPro" id="IPR014043">
    <property type="entry name" value="Acyl_transferase_dom"/>
</dbReference>
<evidence type="ECO:0000313" key="13">
    <source>
        <dbReference type="Proteomes" id="UP000030651"/>
    </source>
</evidence>
<evidence type="ECO:0008006" key="14">
    <source>
        <dbReference type="Google" id="ProtNLM"/>
    </source>
</evidence>
<reference evidence="13" key="1">
    <citation type="journal article" date="2015" name="BMC Genomics">
        <title>Genomic and transcriptomic analysis of the endophytic fungus Pestalotiopsis fici reveals its lifestyle and high potential for synthesis of natural products.</title>
        <authorList>
            <person name="Wang X."/>
            <person name="Zhang X."/>
            <person name="Liu L."/>
            <person name="Xiang M."/>
            <person name="Wang W."/>
            <person name="Sun X."/>
            <person name="Che Y."/>
            <person name="Guo L."/>
            <person name="Liu G."/>
            <person name="Guo L."/>
            <person name="Wang C."/>
            <person name="Yin W.B."/>
            <person name="Stadler M."/>
            <person name="Zhang X."/>
            <person name="Liu X."/>
        </authorList>
    </citation>
    <scope>NUCLEOTIDE SEQUENCE [LARGE SCALE GENOMIC DNA]</scope>
    <source>
        <strain evidence="13">W106-1 / CGMCC3.15140</strain>
    </source>
</reference>
<dbReference type="InterPro" id="IPR049900">
    <property type="entry name" value="PKS_mFAS_DH"/>
</dbReference>
<dbReference type="InterPro" id="IPR036291">
    <property type="entry name" value="NAD(P)-bd_dom_sf"/>
</dbReference>
<feature type="active site" description="Proton acceptor; for dehydratase activity" evidence="7">
    <location>
        <position position="973"/>
    </location>
</feature>
<dbReference type="GeneID" id="19265307"/>
<protein>
    <recommendedName>
        <fullName evidence="14">Carrier domain-containing protein</fullName>
    </recommendedName>
</protein>
<dbReference type="Pfam" id="PF08242">
    <property type="entry name" value="Methyltransf_12"/>
    <property type="match status" value="1"/>
</dbReference>
<dbReference type="InterPro" id="IPR014030">
    <property type="entry name" value="Ketoacyl_synth_N"/>
</dbReference>
<dbReference type="InParanoid" id="W3XMG0"/>
<dbReference type="Pfam" id="PF00550">
    <property type="entry name" value="PP-binding"/>
    <property type="match status" value="1"/>
</dbReference>
<dbReference type="GO" id="GO:0008168">
    <property type="term" value="F:methyltransferase activity"/>
    <property type="evidence" value="ECO:0007669"/>
    <property type="project" value="UniProtKB-KW"/>
</dbReference>
<evidence type="ECO:0000256" key="1">
    <source>
        <dbReference type="ARBA" id="ARBA00022450"/>
    </source>
</evidence>
<dbReference type="InterPro" id="IPR020841">
    <property type="entry name" value="PKS_Beta-ketoAc_synthase_dom"/>
</dbReference>
<dbReference type="InterPro" id="IPR029063">
    <property type="entry name" value="SAM-dependent_MTases_sf"/>
</dbReference>
<dbReference type="InterPro" id="IPR057326">
    <property type="entry name" value="KR_dom"/>
</dbReference>
<dbReference type="Proteomes" id="UP000030651">
    <property type="component" value="Unassembled WGS sequence"/>
</dbReference>
<dbReference type="InterPro" id="IPR049551">
    <property type="entry name" value="PKS_DH_C"/>
</dbReference>
<dbReference type="GO" id="GO:0004312">
    <property type="term" value="F:fatty acid synthase activity"/>
    <property type="evidence" value="ECO:0007669"/>
    <property type="project" value="TreeGrafter"/>
</dbReference>
<dbReference type="GO" id="GO:0006633">
    <property type="term" value="P:fatty acid biosynthetic process"/>
    <property type="evidence" value="ECO:0007669"/>
    <property type="project" value="InterPro"/>
</dbReference>
<dbReference type="InterPro" id="IPR042104">
    <property type="entry name" value="PKS_dehydratase_sf"/>
</dbReference>
<dbReference type="InterPro" id="IPR016036">
    <property type="entry name" value="Malonyl_transacylase_ACP-bd"/>
</dbReference>
<dbReference type="FunFam" id="3.40.47.10:FF:000019">
    <property type="entry name" value="Polyketide synthase type I"/>
    <property type="match status" value="1"/>
</dbReference>
<dbReference type="OMA" id="HCILETY"/>
<feature type="region of interest" description="C-terminal hotdog fold" evidence="7">
    <location>
        <begin position="1088"/>
        <end position="1238"/>
    </location>
</feature>
<dbReference type="SMART" id="SM00827">
    <property type="entry name" value="PKS_AT"/>
    <property type="match status" value="1"/>
</dbReference>
<sequence length="2536" mass="277093">MGLPSTEPIAIVGIGCRFPGGASSPSKLWDVLKDPKNLAKPIPADRFNIDRFYHPDGKHHGTTNVKETYFLDEDVRQFDSGFFGAPTGEAASIDPQHRLLLETVYESLETAGLTISGLQGSDTAVYVGLMCSDYMVLHSLDVDRVPTYNSPGIANSNASARVSYYFDWHGPCMTIDTACSSSLVAVHQAVQALRSGSSRIAIAAGTNLLFSPLGYVSESNLSMLSPTGRSRMWDADADGYARGEGVAALVLKPLSAALADGDHVECIIRETGVNQDGKTKGITMPSAAAQAALIRDTYARAGLDLNSKKHRCQYFEAHGTGTPAGDPQEAEALHTAFFGEQSHDSDDILKVGSVKTVIGHTEGTAGIAGVIKSYLAIKHGLIPPNLLFNKLSPTVEPFYKHLEVVTSLTPWPKLAPGVPRRASVNSFGFGGTNAHAIIESFGTIGQTRTSLLEPSLPTPIRSILPFTFSAASEKSLKQLLDAYQLHLSDVKDIDLRRLAYSLSSRRSHFPFKIAISASTQEELLDRINKVLASQPTFTRSTVKDATILGIFTGQGAQWPRMGQQLLETIPSAKETIANLDKALATLPSNDRPSWTIAEQLNQGQDKSRLDEAEIAQPLVAAVQILLVNLFRSAGVKFQAIVGHSSGEIAAAYASGLISDKDAIRIAYYRGFHSKKACGPTGQPGAMLAVGTSLEDAQDLCSTEDFAGRVVVAACNSSTSLTLSGDEDAIDEVQSLLEEENKFVRRLRVDKAYHSHHMKPAAEPFLTSLAACDITVLQPRSGSATWYSSVHKNTQNGVTTALDGSYWVENLNSAVLFSDALTAAITNDGPFDAVLEIGPHPALKGPASDVIQDVLGKVLPYTGSLSRGKDDIEAWASAISTLWEHAGTSAVDFAALQHDVYPDAAEIRLLPGIPLYQWTHDRALWSEPKYSRLLREQPGKFHDILGTRMPDGTEEEWRWKNVLTTREIPWLVDHGLQGQTVLPATGYISLALEAALQIAEQRPVKLLELTDLTIKKAIAIDDSQGSDIMVTLTRIVYEKDLITALFACFSTITRDSTRLALNATGSVHVHLGKPLPDLLAPRREAVPGMVPVDPEHFFSELDKIGYNYGPTFRGINVLKRKLGFSSGTIKVPPNNLGTNLLFHPGMLDAALQGMLCGFSSPGDGRLWSLHAPLSVRRVSLVPSLCADNMTSDVYFDCAVTDTNYDNLTGDVDVFQSDTAHKSISVEGVRFGPFSAATAADDRHLFAHNRWDIEEPNGELAAEGRRATPQEIERAYDYERVSYYYLRTLRESVSVEERKDLQIPIHHEALFDYADHIYDQVQRGEHAYVQKSWDQDSFELIDEICKRYGHDDADIALTIAAGEAMPAVIRGETTILEHMTKDDKLDNYYKKALGFVELNRLMANTVKQISHRFARLNICEIGAGTGGATKGIVEKLDAAFDSYTYTDISSGFFPKAKENFGAQKDRFVFKTLDITVDPNEQGFIPNTYDLIVAANVLHATPDLVHTLKNVRRLLKPGGYLVMMEFTDLSPMRMGQIIGGLPGWWIGRESGRRYSPAATLSEWNDILGKSGFAVQTSTPVLDPVVMPACIITARAIDEEMTLLLEPLSAPVSQVSSSSPALVIIGGNSNESKSAIETIRTTLTSYYPKILTVETWDKLDPTSVPANSSVLSLSDIDAPFWKDIPESRFDKFKTTLLAASKVLWVSHGSDRKNPDGAMTYGFFRCLVYELPETPIQFLDLESHEQVKPAIIAKRLLSLEVSQKLRGLGSLDAKLWTLEPEVRIRAGQSLIPRLYREPEQNARYNSAKREITSEIAVRDSMLTLRWSGTKYDLVTEHPMVEPPRPGQRRVRVNTSLLSSLVTPIGRMFLSLGTDMDTKEQVLSVAARNSSTILVPEDWTIPVQVAVDNQYLSFLAGFLMSEYIASLITPGTALVAFEADPGLASLLSRKLSAKGCPVLFISTQEHMRIRRNWVYMHPRTLDRDISAVLPGARVLYLDLSGASPTDESHSLGLRIAKLLPDLSEVYDASLLLARESSKSTDMSSERLASLQHMLAKANGMAAAQLSGSPDGMPLLAEQVSKIIGDKDVSSEPMKIVQWTRDEYVPVRVRPITSRQDLFMPDKTYWLVGLAGDLGLSIANFMIQMGARNIALSSRNPQVDEPWVSEQKSKYGATIKYFKGDISEREDVRRVHREITSALPPIAGVANGALVLRDKGFVNMDLATFHQNTRCKVEGTEHLDEIFDAESNLDWFIAFSSISSTVGNMGQMAYASANSFMKALVAQRRDRGLPGSVIDISQVFGVGYVEREMKLGTTMTREAALRLMHRSGTIIMSETDLHHLFAEAIVAGRPGSGGDPEVITGIKTVTPDEARDALWGANVRFGHFIRAAGTASLPSAAKVAAVPVRVQLEGAKSDEQAMQILKKALIEKLKTSMMAQDESISDKTPLIDMGVDSLVAVEIRTWFAQEVGVDVAVLRILGGPSVEELVEDAIKKLKDAGDTTGSSPSVKSDEADTRERTSRDSNSVDESGGVSTSATSEDDEKQV</sequence>
<evidence type="ECO:0000259" key="11">
    <source>
        <dbReference type="PROSITE" id="PS52019"/>
    </source>
</evidence>
<dbReference type="Pfam" id="PF02801">
    <property type="entry name" value="Ketoacyl-synt_C"/>
    <property type="match status" value="1"/>
</dbReference>
<dbReference type="STRING" id="1229662.W3XMG0"/>
<dbReference type="Gene3D" id="3.40.50.150">
    <property type="entry name" value="Vaccinia Virus protein VP39"/>
    <property type="match status" value="1"/>
</dbReference>
<dbReference type="GO" id="GO:0004315">
    <property type="term" value="F:3-oxoacyl-[acyl-carrier-protein] synthase activity"/>
    <property type="evidence" value="ECO:0007669"/>
    <property type="project" value="InterPro"/>
</dbReference>
<dbReference type="Pfam" id="PF16197">
    <property type="entry name" value="KAsynt_C_assoc"/>
    <property type="match status" value="1"/>
</dbReference>
<dbReference type="GO" id="GO:0016491">
    <property type="term" value="F:oxidoreductase activity"/>
    <property type="evidence" value="ECO:0007669"/>
    <property type="project" value="UniProtKB-KW"/>
</dbReference>
<dbReference type="PROSITE" id="PS00606">
    <property type="entry name" value="KS3_1"/>
    <property type="match status" value="1"/>
</dbReference>
<accession>W3XMG0</accession>
<dbReference type="PANTHER" id="PTHR43775">
    <property type="entry name" value="FATTY ACID SYNTHASE"/>
    <property type="match status" value="1"/>
</dbReference>
<dbReference type="SMART" id="SM00823">
    <property type="entry name" value="PKS_PP"/>
    <property type="match status" value="1"/>
</dbReference>
<dbReference type="PROSITE" id="PS50075">
    <property type="entry name" value="CARRIER"/>
    <property type="match status" value="1"/>
</dbReference>
<dbReference type="Pfam" id="PF00109">
    <property type="entry name" value="ketoacyl-synt"/>
    <property type="match status" value="1"/>
</dbReference>
<dbReference type="OrthoDB" id="329835at2759"/>
<evidence type="ECO:0000313" key="12">
    <source>
        <dbReference type="EMBL" id="ETS86466.1"/>
    </source>
</evidence>
<dbReference type="RefSeq" id="XP_007827066.1">
    <property type="nucleotide sequence ID" value="XM_007828875.1"/>
</dbReference>
<dbReference type="InterPro" id="IPR016035">
    <property type="entry name" value="Acyl_Trfase/lysoPLipase"/>
</dbReference>
<dbReference type="EMBL" id="KI912109">
    <property type="protein sequence ID" value="ETS86466.1"/>
    <property type="molecule type" value="Genomic_DNA"/>
</dbReference>
<dbReference type="GO" id="GO:0032259">
    <property type="term" value="P:methylation"/>
    <property type="evidence" value="ECO:0007669"/>
    <property type="project" value="UniProtKB-KW"/>
</dbReference>
<dbReference type="Pfam" id="PF08659">
    <property type="entry name" value="KR"/>
    <property type="match status" value="1"/>
</dbReference>
<keyword evidence="2" id="KW-0597">Phosphoprotein</keyword>
<dbReference type="InterPro" id="IPR016039">
    <property type="entry name" value="Thiolase-like"/>
</dbReference>
<dbReference type="SMART" id="SM00826">
    <property type="entry name" value="PKS_DH"/>
    <property type="match status" value="1"/>
</dbReference>
<dbReference type="InterPro" id="IPR013968">
    <property type="entry name" value="PKS_KR"/>
</dbReference>
<evidence type="ECO:0000256" key="8">
    <source>
        <dbReference type="SAM" id="MobiDB-lite"/>
    </source>
</evidence>
<dbReference type="InterPro" id="IPR009081">
    <property type="entry name" value="PP-bd_ACP"/>
</dbReference>
<feature type="domain" description="Carrier" evidence="9">
    <location>
        <begin position="2408"/>
        <end position="2486"/>
    </location>
</feature>
<keyword evidence="6" id="KW-0511">Multifunctional enzyme</keyword>
<feature type="region of interest" description="N-terminal hotdog fold" evidence="7">
    <location>
        <begin position="941"/>
        <end position="1073"/>
    </location>
</feature>
<evidence type="ECO:0000256" key="6">
    <source>
        <dbReference type="ARBA" id="ARBA00023268"/>
    </source>
</evidence>
<dbReference type="InterPro" id="IPR014031">
    <property type="entry name" value="Ketoacyl_synth_C"/>
</dbReference>
<dbReference type="HOGENOM" id="CLU_000022_31_0_1"/>
<dbReference type="SUPFAM" id="SSF55048">
    <property type="entry name" value="Probable ACP-binding domain of malonyl-CoA ACP transacylase"/>
    <property type="match status" value="1"/>
</dbReference>
<evidence type="ECO:0000259" key="9">
    <source>
        <dbReference type="PROSITE" id="PS50075"/>
    </source>
</evidence>
<feature type="domain" description="Ketosynthase family 3 (KS3)" evidence="10">
    <location>
        <begin position="6"/>
        <end position="440"/>
    </location>
</feature>
<evidence type="ECO:0000256" key="4">
    <source>
        <dbReference type="ARBA" id="ARBA00022679"/>
    </source>
</evidence>
<dbReference type="SMART" id="SM00825">
    <property type="entry name" value="PKS_KS"/>
    <property type="match status" value="1"/>
</dbReference>
<dbReference type="CDD" id="cd00833">
    <property type="entry name" value="PKS"/>
    <property type="match status" value="1"/>
</dbReference>
<dbReference type="InterPro" id="IPR006162">
    <property type="entry name" value="Ppantetheine_attach_site"/>
</dbReference>